<reference evidence="2" key="1">
    <citation type="journal article" date="2019" name="Int. J. Syst. Evol. Microbiol.">
        <title>The Global Catalogue of Microorganisms (GCM) 10K type strain sequencing project: providing services to taxonomists for standard genome sequencing and annotation.</title>
        <authorList>
            <consortium name="The Broad Institute Genomics Platform"/>
            <consortium name="The Broad Institute Genome Sequencing Center for Infectious Disease"/>
            <person name="Wu L."/>
            <person name="Ma J."/>
        </authorList>
    </citation>
    <scope>NUCLEOTIDE SEQUENCE [LARGE SCALE GENOMIC DNA]</scope>
    <source>
        <strain evidence="2">JCM 15478</strain>
    </source>
</reference>
<comment type="caution">
    <text evidence="1">The sequence shown here is derived from an EMBL/GenBank/DDBJ whole genome shotgun (WGS) entry which is preliminary data.</text>
</comment>
<sequence length="93" mass="8888">MIPHIAPATKSRTRAAMVTPGMLAFGGTMPGIGPIGPMPPMPFMGPPGYAGYAGGPCGPGAGWPCGAYGPCGAGPPCGGPAYGFGVWPEGGGG</sequence>
<dbReference type="EMBL" id="BAAAPE010000007">
    <property type="protein sequence ID" value="GAA2075095.1"/>
    <property type="molecule type" value="Genomic_DNA"/>
</dbReference>
<protein>
    <submittedName>
        <fullName evidence="1">Uncharacterized protein</fullName>
    </submittedName>
</protein>
<organism evidence="1 2">
    <name type="scientific">Streptomyces albiaxialis</name>
    <dbReference type="NCBI Taxonomy" id="329523"/>
    <lineage>
        <taxon>Bacteria</taxon>
        <taxon>Bacillati</taxon>
        <taxon>Actinomycetota</taxon>
        <taxon>Actinomycetes</taxon>
        <taxon>Kitasatosporales</taxon>
        <taxon>Streptomycetaceae</taxon>
        <taxon>Streptomyces</taxon>
    </lineage>
</organism>
<dbReference type="Proteomes" id="UP001500016">
    <property type="component" value="Unassembled WGS sequence"/>
</dbReference>
<keyword evidence="2" id="KW-1185">Reference proteome</keyword>
<name>A0ABP5HIC4_9ACTN</name>
<accession>A0ABP5HIC4</accession>
<evidence type="ECO:0000313" key="1">
    <source>
        <dbReference type="EMBL" id="GAA2075095.1"/>
    </source>
</evidence>
<gene>
    <name evidence="1" type="ORF">GCM10009801_29520</name>
</gene>
<proteinExistence type="predicted"/>
<evidence type="ECO:0000313" key="2">
    <source>
        <dbReference type="Proteomes" id="UP001500016"/>
    </source>
</evidence>